<proteinExistence type="predicted"/>
<evidence type="ECO:0000256" key="1">
    <source>
        <dbReference type="SAM" id="MobiDB-lite"/>
    </source>
</evidence>
<dbReference type="OrthoDB" id="5518630at2"/>
<dbReference type="Pfam" id="PF19267">
    <property type="entry name" value="CIS_spike_tip"/>
    <property type="match status" value="1"/>
</dbReference>
<dbReference type="Proteomes" id="UP000293347">
    <property type="component" value="Unassembled WGS sequence"/>
</dbReference>
<accession>A0A4R0NRR2</accession>
<feature type="compositionally biased region" description="Polar residues" evidence="1">
    <location>
        <begin position="123"/>
        <end position="144"/>
    </location>
</feature>
<sequence>MSDLVIIDGDQAMFMTAFGAAIVLVGPGKLSGTGKSTINGKKICLEGDEKKVEVPGCMYTTPQYIIPGIGTLKIDALGGDQTSKNVKDSGKGIILKGGQFTAKFEVQSPAKDPSVAPAPPQPDSTSSYSGQGNFITTNTKVKAD</sequence>
<feature type="region of interest" description="Disordered" evidence="1">
    <location>
        <begin position="107"/>
        <end position="144"/>
    </location>
</feature>
<comment type="caution">
    <text evidence="2">The sequence shown here is derived from an EMBL/GenBank/DDBJ whole genome shotgun (WGS) entry which is preliminary data.</text>
</comment>
<reference evidence="2 3" key="1">
    <citation type="submission" date="2019-02" db="EMBL/GenBank/DDBJ databases">
        <title>Pedobacter sp. RP-1-14 sp. nov., isolated from Arctic soil.</title>
        <authorList>
            <person name="Dahal R.H."/>
        </authorList>
    </citation>
    <scope>NUCLEOTIDE SEQUENCE [LARGE SCALE GENOMIC DNA]</scope>
    <source>
        <strain evidence="2 3">RP-1-14</strain>
    </source>
</reference>
<gene>
    <name evidence="2" type="ORF">EZ437_13745</name>
</gene>
<evidence type="ECO:0000313" key="2">
    <source>
        <dbReference type="EMBL" id="TCD01774.1"/>
    </source>
</evidence>
<dbReference type="EMBL" id="SJSL01000002">
    <property type="protein sequence ID" value="TCD01774.1"/>
    <property type="molecule type" value="Genomic_DNA"/>
</dbReference>
<protein>
    <recommendedName>
        <fullName evidence="4">PAAR motif-containing protein</fullName>
    </recommendedName>
</protein>
<dbReference type="RefSeq" id="WP_131596574.1">
    <property type="nucleotide sequence ID" value="NZ_SJSL01000002.1"/>
</dbReference>
<organism evidence="2 3">
    <name type="scientific">Pedobacter psychroterrae</name>
    <dbReference type="NCBI Taxonomy" id="2530453"/>
    <lineage>
        <taxon>Bacteria</taxon>
        <taxon>Pseudomonadati</taxon>
        <taxon>Bacteroidota</taxon>
        <taxon>Sphingobacteriia</taxon>
        <taxon>Sphingobacteriales</taxon>
        <taxon>Sphingobacteriaceae</taxon>
        <taxon>Pedobacter</taxon>
    </lineage>
</organism>
<evidence type="ECO:0008006" key="4">
    <source>
        <dbReference type="Google" id="ProtNLM"/>
    </source>
</evidence>
<dbReference type="AlphaFoldDB" id="A0A4R0NRR2"/>
<evidence type="ECO:0000313" key="3">
    <source>
        <dbReference type="Proteomes" id="UP000293347"/>
    </source>
</evidence>
<dbReference type="InterPro" id="IPR045362">
    <property type="entry name" value="CIS_spike_tip"/>
</dbReference>
<name>A0A4R0NRR2_9SPHI</name>
<keyword evidence="3" id="KW-1185">Reference proteome</keyword>